<dbReference type="RefSeq" id="WP_220145237.1">
    <property type="nucleotide sequence ID" value="NZ_JAHXZI010000009.1"/>
</dbReference>
<organism evidence="2 3">
    <name type="scientific">Actinoplanes hulinensis</name>
    <dbReference type="NCBI Taxonomy" id="1144547"/>
    <lineage>
        <taxon>Bacteria</taxon>
        <taxon>Bacillati</taxon>
        <taxon>Actinomycetota</taxon>
        <taxon>Actinomycetes</taxon>
        <taxon>Micromonosporales</taxon>
        <taxon>Micromonosporaceae</taxon>
        <taxon>Actinoplanes</taxon>
    </lineage>
</organism>
<protein>
    <submittedName>
        <fullName evidence="2">Uncharacterized protein</fullName>
    </submittedName>
</protein>
<gene>
    <name evidence="2" type="ORF">KZ829_18925</name>
</gene>
<sequence length="167" mass="17710">MGYASRERLPGPVESAALNPRGQFGADRVEDAGGPGTHDRREAIADALRVLCVGLLDGVRVRLGLPVGGRCQFPKSCARISDEYWGVAAPCNLELLHLIAKQNYIGASLADPDTIAGWKAKFLAVWDESIDEMAAMSNPSVTTYPCGSSASAHRIRCAPSLSQKAAS</sequence>
<dbReference type="Proteomes" id="UP001519863">
    <property type="component" value="Unassembled WGS sequence"/>
</dbReference>
<evidence type="ECO:0000256" key="1">
    <source>
        <dbReference type="SAM" id="MobiDB-lite"/>
    </source>
</evidence>
<reference evidence="2 3" key="1">
    <citation type="journal article" date="2013" name="Antonie Van Leeuwenhoek">
        <title>Actinoplanes hulinensis sp. nov., a novel actinomycete isolated from soybean root (Glycine max (L.) Merr).</title>
        <authorList>
            <person name="Shen Y."/>
            <person name="Liu C."/>
            <person name="Wang X."/>
            <person name="Zhao J."/>
            <person name="Jia F."/>
            <person name="Zhang Y."/>
            <person name="Wang L."/>
            <person name="Yang D."/>
            <person name="Xiang W."/>
        </authorList>
    </citation>
    <scope>NUCLEOTIDE SEQUENCE [LARGE SCALE GENOMIC DNA]</scope>
    <source>
        <strain evidence="2 3">NEAU-M9</strain>
    </source>
</reference>
<feature type="compositionally biased region" description="Basic and acidic residues" evidence="1">
    <location>
        <begin position="27"/>
        <end position="38"/>
    </location>
</feature>
<accession>A0ABS7B5U9</accession>
<name>A0ABS7B5U9_9ACTN</name>
<dbReference type="EMBL" id="JAHXZI010000009">
    <property type="protein sequence ID" value="MBW6435819.1"/>
    <property type="molecule type" value="Genomic_DNA"/>
</dbReference>
<proteinExistence type="predicted"/>
<keyword evidence="3" id="KW-1185">Reference proteome</keyword>
<feature type="region of interest" description="Disordered" evidence="1">
    <location>
        <begin position="1"/>
        <end position="38"/>
    </location>
</feature>
<comment type="caution">
    <text evidence="2">The sequence shown here is derived from an EMBL/GenBank/DDBJ whole genome shotgun (WGS) entry which is preliminary data.</text>
</comment>
<evidence type="ECO:0000313" key="2">
    <source>
        <dbReference type="EMBL" id="MBW6435819.1"/>
    </source>
</evidence>
<evidence type="ECO:0000313" key="3">
    <source>
        <dbReference type="Proteomes" id="UP001519863"/>
    </source>
</evidence>